<protein>
    <submittedName>
        <fullName evidence="10">ABC transporter ATP-binding protein</fullName>
    </submittedName>
</protein>
<keyword evidence="3" id="KW-0547">Nucleotide-binding</keyword>
<dbReference type="SUPFAM" id="SSF90123">
    <property type="entry name" value="ABC transporter transmembrane region"/>
    <property type="match status" value="1"/>
</dbReference>
<evidence type="ECO:0000256" key="4">
    <source>
        <dbReference type="ARBA" id="ARBA00022840"/>
    </source>
</evidence>
<evidence type="ECO:0000259" key="8">
    <source>
        <dbReference type="PROSITE" id="PS50893"/>
    </source>
</evidence>
<feature type="transmembrane region" description="Helical" evidence="7">
    <location>
        <begin position="27"/>
        <end position="48"/>
    </location>
</feature>
<evidence type="ECO:0000256" key="2">
    <source>
        <dbReference type="ARBA" id="ARBA00022692"/>
    </source>
</evidence>
<dbReference type="Gene3D" id="1.20.1560.10">
    <property type="entry name" value="ABC transporter type 1, transmembrane domain"/>
    <property type="match status" value="1"/>
</dbReference>
<dbReference type="InterPro" id="IPR039421">
    <property type="entry name" value="Type_1_exporter"/>
</dbReference>
<sequence length="585" mass="65028">MRSYWQSVRTLGTQLLFITRYVRRYPLLLLWFPVLIAVDITFDIGIARMQGLFIDTAHAGKAAELTSAILWSVFLLVAAISLIVMQRYTLRLLQGLVRRDLSVDLFRTVHNRTYESMQRYSSSDIITRIRTDTVSGSDIVEASIEFVTVVSIIGISFLYLLTIDISLAVFALIGAPLLLLIGRMFDRRIERLSASIQAMEGDIRGMTQEILQGMDIVRIYGVSDLLLQRITAQRERMNQVRRKLDMTRSLSANLTEAVFYQLHIGALILISLAAVRGALSPGMIATFSLLFELVIWPIIGLSEQWNRLYEGGGAFGRIQELFSLTEAATKNGETADKRTLVEMKEVTYHPSTVQSPIINKVDFVLRQGEIVAVVGASGAGKSTFAELCSGLRRPTAGTVKLSRSLELHDRSDTLHLAQKPYLFTGSVSENISLSAESAGEQEVAAAAVQACIDEDIERLVSKYESSVGEQGEELSGGQRQRLGLSRLYMNKPDLIVMDEPTSALDVSTEKRVLKQMKPWLAGRTALIITHRMDLVTSLATRVVVMDRGQIIEDGTHEQLMLQNGRYARLVHLSDIEFPNGAAVGE</sequence>
<feature type="transmembrane region" description="Helical" evidence="7">
    <location>
        <begin position="165"/>
        <end position="185"/>
    </location>
</feature>
<dbReference type="EMBL" id="JACXZA010000005">
    <property type="protein sequence ID" value="MBD3921090.1"/>
    <property type="molecule type" value="Genomic_DNA"/>
</dbReference>
<feature type="transmembrane region" description="Helical" evidence="7">
    <location>
        <begin position="250"/>
        <end position="272"/>
    </location>
</feature>
<dbReference type="PROSITE" id="PS00211">
    <property type="entry name" value="ABC_TRANSPORTER_1"/>
    <property type="match status" value="1"/>
</dbReference>
<evidence type="ECO:0000313" key="10">
    <source>
        <dbReference type="EMBL" id="MBD3921090.1"/>
    </source>
</evidence>
<evidence type="ECO:0000256" key="6">
    <source>
        <dbReference type="ARBA" id="ARBA00023136"/>
    </source>
</evidence>
<dbReference type="SUPFAM" id="SSF52540">
    <property type="entry name" value="P-loop containing nucleoside triphosphate hydrolases"/>
    <property type="match status" value="1"/>
</dbReference>
<dbReference type="InterPro" id="IPR036640">
    <property type="entry name" value="ABC1_TM_sf"/>
</dbReference>
<dbReference type="Proteomes" id="UP000609346">
    <property type="component" value="Unassembled WGS sequence"/>
</dbReference>
<keyword evidence="2 7" id="KW-0812">Transmembrane</keyword>
<keyword evidence="4 10" id="KW-0067">ATP-binding</keyword>
<evidence type="ECO:0000256" key="1">
    <source>
        <dbReference type="ARBA" id="ARBA00004651"/>
    </source>
</evidence>
<evidence type="ECO:0000256" key="3">
    <source>
        <dbReference type="ARBA" id="ARBA00022741"/>
    </source>
</evidence>
<evidence type="ECO:0000256" key="7">
    <source>
        <dbReference type="SAM" id="Phobius"/>
    </source>
</evidence>
<dbReference type="InterPro" id="IPR017871">
    <property type="entry name" value="ABC_transporter-like_CS"/>
</dbReference>
<dbReference type="SMART" id="SM00382">
    <property type="entry name" value="AAA"/>
    <property type="match status" value="1"/>
</dbReference>
<evidence type="ECO:0000313" key="11">
    <source>
        <dbReference type="Proteomes" id="UP000609346"/>
    </source>
</evidence>
<keyword evidence="6 7" id="KW-0472">Membrane</keyword>
<keyword evidence="5 7" id="KW-1133">Transmembrane helix</keyword>
<dbReference type="GO" id="GO:0005524">
    <property type="term" value="F:ATP binding"/>
    <property type="evidence" value="ECO:0007669"/>
    <property type="project" value="UniProtKB-KW"/>
</dbReference>
<dbReference type="InterPro" id="IPR027417">
    <property type="entry name" value="P-loop_NTPase"/>
</dbReference>
<feature type="transmembrane region" description="Helical" evidence="7">
    <location>
        <begin position="139"/>
        <end position="159"/>
    </location>
</feature>
<accession>A0ABR8N1K8</accession>
<keyword evidence="11" id="KW-1185">Reference proteome</keyword>
<dbReference type="PANTHER" id="PTHR43394:SF1">
    <property type="entry name" value="ATP-BINDING CASSETTE SUB-FAMILY B MEMBER 10, MITOCHONDRIAL"/>
    <property type="match status" value="1"/>
</dbReference>
<dbReference type="Pfam" id="PF00664">
    <property type="entry name" value="ABC_membrane"/>
    <property type="match status" value="1"/>
</dbReference>
<dbReference type="InterPro" id="IPR003439">
    <property type="entry name" value="ABC_transporter-like_ATP-bd"/>
</dbReference>
<comment type="caution">
    <text evidence="10">The sequence shown here is derived from an EMBL/GenBank/DDBJ whole genome shotgun (WGS) entry which is preliminary data.</text>
</comment>
<dbReference type="Pfam" id="PF00005">
    <property type="entry name" value="ABC_tran"/>
    <property type="match status" value="1"/>
</dbReference>
<feature type="domain" description="ABC transmembrane type-1" evidence="9">
    <location>
        <begin position="34"/>
        <end position="310"/>
    </location>
</feature>
<dbReference type="PANTHER" id="PTHR43394">
    <property type="entry name" value="ATP-DEPENDENT PERMEASE MDL1, MITOCHONDRIAL"/>
    <property type="match status" value="1"/>
</dbReference>
<feature type="transmembrane region" description="Helical" evidence="7">
    <location>
        <begin position="68"/>
        <end position="90"/>
    </location>
</feature>
<dbReference type="RefSeq" id="WP_191205384.1">
    <property type="nucleotide sequence ID" value="NZ_JACXZA010000005.1"/>
</dbReference>
<evidence type="ECO:0000259" key="9">
    <source>
        <dbReference type="PROSITE" id="PS50929"/>
    </source>
</evidence>
<proteinExistence type="predicted"/>
<dbReference type="CDD" id="cd07346">
    <property type="entry name" value="ABC_6TM_exporters"/>
    <property type="match status" value="1"/>
</dbReference>
<dbReference type="PROSITE" id="PS50893">
    <property type="entry name" value="ABC_TRANSPORTER_2"/>
    <property type="match status" value="1"/>
</dbReference>
<dbReference type="InterPro" id="IPR011527">
    <property type="entry name" value="ABC1_TM_dom"/>
</dbReference>
<feature type="domain" description="ABC transporter" evidence="8">
    <location>
        <begin position="341"/>
        <end position="572"/>
    </location>
</feature>
<dbReference type="PROSITE" id="PS50929">
    <property type="entry name" value="ABC_TM1F"/>
    <property type="match status" value="1"/>
</dbReference>
<reference evidence="10 11" key="1">
    <citation type="submission" date="2020-09" db="EMBL/GenBank/DDBJ databases">
        <title>Paenibacillus sp. strain PR3 16S rRNA gene Genome sequencing and assembly.</title>
        <authorList>
            <person name="Kim J."/>
        </authorList>
    </citation>
    <scope>NUCLEOTIDE SEQUENCE [LARGE SCALE GENOMIC DNA]</scope>
    <source>
        <strain evidence="10 11">PR3</strain>
    </source>
</reference>
<gene>
    <name evidence="10" type="ORF">H8B09_20150</name>
</gene>
<dbReference type="Gene3D" id="3.40.50.300">
    <property type="entry name" value="P-loop containing nucleotide triphosphate hydrolases"/>
    <property type="match status" value="1"/>
</dbReference>
<evidence type="ECO:0000256" key="5">
    <source>
        <dbReference type="ARBA" id="ARBA00022989"/>
    </source>
</evidence>
<comment type="subcellular location">
    <subcellularLocation>
        <location evidence="1">Cell membrane</location>
        <topology evidence="1">Multi-pass membrane protein</topology>
    </subcellularLocation>
</comment>
<name>A0ABR8N1K8_9BACL</name>
<organism evidence="10 11">
    <name type="scientific">Paenibacillus terricola</name>
    <dbReference type="NCBI Taxonomy" id="2763503"/>
    <lineage>
        <taxon>Bacteria</taxon>
        <taxon>Bacillati</taxon>
        <taxon>Bacillota</taxon>
        <taxon>Bacilli</taxon>
        <taxon>Bacillales</taxon>
        <taxon>Paenibacillaceae</taxon>
        <taxon>Paenibacillus</taxon>
    </lineage>
</organism>
<dbReference type="InterPro" id="IPR003593">
    <property type="entry name" value="AAA+_ATPase"/>
</dbReference>